<dbReference type="Proteomes" id="UP000094043">
    <property type="component" value="Chromosome 2"/>
</dbReference>
<dbReference type="KEGG" id="cdep:91085769"/>
<evidence type="ECO:0000256" key="1">
    <source>
        <dbReference type="SAM" id="SignalP"/>
    </source>
</evidence>
<accession>A0AAJ8JQ35</accession>
<evidence type="ECO:0000313" key="3">
    <source>
        <dbReference type="Proteomes" id="UP000094043"/>
    </source>
</evidence>
<keyword evidence="3" id="KW-1185">Reference proteome</keyword>
<name>A0AAJ8JQ35_9TREE</name>
<sequence>MKVFAFVALFSVLAVFAEPEAQPNIPAFQYGKAAAIDKRQDDSSILSKGASIIENPWNDATSLLGQMTSALGDSTPNIDSITSRFNSEANSVISAASSAIVSAASSASANGGKDIIGSLTSAAASVASSVAASATDSKHHSGAMQEMLLGQTGVWTAAIVGGLVVARVLV</sequence>
<dbReference type="RefSeq" id="XP_066067092.1">
    <property type="nucleotide sequence ID" value="XM_066210995.1"/>
</dbReference>
<feature type="signal peptide" evidence="1">
    <location>
        <begin position="1"/>
        <end position="17"/>
    </location>
</feature>
<protein>
    <submittedName>
        <fullName evidence="2">Uncharacterized protein</fullName>
    </submittedName>
</protein>
<evidence type="ECO:0000313" key="2">
    <source>
        <dbReference type="EMBL" id="WVN86392.1"/>
    </source>
</evidence>
<gene>
    <name evidence="2" type="ORF">L203_101556</name>
</gene>
<reference evidence="2" key="1">
    <citation type="submission" date="2016-06" db="EMBL/GenBank/DDBJ databases">
        <authorList>
            <person name="Cuomo C."/>
            <person name="Litvintseva A."/>
            <person name="Heitman J."/>
            <person name="Chen Y."/>
            <person name="Sun S."/>
            <person name="Springer D."/>
            <person name="Dromer F."/>
            <person name="Young S."/>
            <person name="Zeng Q."/>
            <person name="Chapman S."/>
            <person name="Gujja S."/>
            <person name="Saif S."/>
            <person name="Birren B."/>
        </authorList>
    </citation>
    <scope>NUCLEOTIDE SEQUENCE</scope>
    <source>
        <strain evidence="2">CBS 7841</strain>
    </source>
</reference>
<feature type="chain" id="PRO_5042475610" evidence="1">
    <location>
        <begin position="18"/>
        <end position="170"/>
    </location>
</feature>
<dbReference type="GeneID" id="91085769"/>
<reference evidence="2" key="3">
    <citation type="submission" date="2024-01" db="EMBL/GenBank/DDBJ databases">
        <authorList>
            <person name="Coelho M.A."/>
            <person name="David-Palma M."/>
            <person name="Shea T."/>
            <person name="Sun S."/>
            <person name="Cuomo C.A."/>
            <person name="Heitman J."/>
        </authorList>
    </citation>
    <scope>NUCLEOTIDE SEQUENCE</scope>
    <source>
        <strain evidence="2">CBS 7841</strain>
    </source>
</reference>
<dbReference type="AlphaFoldDB" id="A0AAJ8JQ35"/>
<keyword evidence="1" id="KW-0732">Signal</keyword>
<organism evidence="2 3">
    <name type="scientific">Cryptococcus depauperatus CBS 7841</name>
    <dbReference type="NCBI Taxonomy" id="1295531"/>
    <lineage>
        <taxon>Eukaryota</taxon>
        <taxon>Fungi</taxon>
        <taxon>Dikarya</taxon>
        <taxon>Basidiomycota</taxon>
        <taxon>Agaricomycotina</taxon>
        <taxon>Tremellomycetes</taxon>
        <taxon>Tremellales</taxon>
        <taxon>Cryptococcaceae</taxon>
        <taxon>Cryptococcus</taxon>
    </lineage>
</organism>
<dbReference type="EMBL" id="CP143785">
    <property type="protein sequence ID" value="WVN86392.1"/>
    <property type="molecule type" value="Genomic_DNA"/>
</dbReference>
<proteinExistence type="predicted"/>
<reference evidence="2" key="2">
    <citation type="journal article" date="2022" name="Elife">
        <title>Obligate sexual reproduction of a homothallic fungus closely related to the Cryptococcus pathogenic species complex.</title>
        <authorList>
            <person name="Passer A.R."/>
            <person name="Clancey S.A."/>
            <person name="Shea T."/>
            <person name="David-Palma M."/>
            <person name="Averette A.F."/>
            <person name="Boekhout T."/>
            <person name="Porcel B.M."/>
            <person name="Nowrousian M."/>
            <person name="Cuomo C.A."/>
            <person name="Sun S."/>
            <person name="Heitman J."/>
            <person name="Coelho M.A."/>
        </authorList>
    </citation>
    <scope>NUCLEOTIDE SEQUENCE</scope>
    <source>
        <strain evidence="2">CBS 7841</strain>
    </source>
</reference>